<reference evidence="10" key="2">
    <citation type="journal article" date="2015" name="Mitochondrial DNA">
        <title>The full mitochondrial genome sequence of Raillietina tetragona from chicken (Cestoda: Davaineidae).</title>
        <authorList>
            <person name="Liang J.Y."/>
            <person name="Lin R.Q."/>
        </authorList>
    </citation>
    <scope>NUCLEOTIDE SEQUENCE</scope>
</reference>
<accession>A0A0U1Z7J9</accession>
<dbReference type="PANTHER" id="PTHR11432">
    <property type="entry name" value="NADH DEHYDROGENASE SUBUNIT 1"/>
    <property type="match status" value="1"/>
</dbReference>
<feature type="transmembrane region" description="Helical" evidence="9">
    <location>
        <begin position="104"/>
        <end position="126"/>
    </location>
</feature>
<keyword evidence="6 9" id="KW-0472">Membrane</keyword>
<feature type="transmembrane region" description="Helical" evidence="9">
    <location>
        <begin position="6"/>
        <end position="24"/>
    </location>
</feature>
<comment type="similarity">
    <text evidence="2 7">Belongs to the complex I subunit 1 family.</text>
</comment>
<feature type="transmembrane region" description="Helical" evidence="9">
    <location>
        <begin position="240"/>
        <end position="262"/>
    </location>
</feature>
<keyword evidence="5 9" id="KW-1133">Transmembrane helix</keyword>
<evidence type="ECO:0000256" key="7">
    <source>
        <dbReference type="RuleBase" id="RU000471"/>
    </source>
</evidence>
<gene>
    <name evidence="10" type="primary">nad1</name>
</gene>
<evidence type="ECO:0000256" key="9">
    <source>
        <dbReference type="SAM" id="Phobius"/>
    </source>
</evidence>
<dbReference type="GO" id="GO:0008137">
    <property type="term" value="F:NADH dehydrogenase (ubiquinone) activity"/>
    <property type="evidence" value="ECO:0007669"/>
    <property type="project" value="UniProtKB-EC"/>
</dbReference>
<keyword evidence="8" id="KW-0830">Ubiquinone</keyword>
<keyword evidence="7" id="KW-0520">NAD</keyword>
<dbReference type="GO" id="GO:0009060">
    <property type="term" value="P:aerobic respiration"/>
    <property type="evidence" value="ECO:0007669"/>
    <property type="project" value="TreeGrafter"/>
</dbReference>
<keyword evidence="8 10" id="KW-0496">Mitochondrion</keyword>
<feature type="transmembrane region" description="Helical" evidence="9">
    <location>
        <begin position="71"/>
        <end position="92"/>
    </location>
</feature>
<evidence type="ECO:0000313" key="10">
    <source>
        <dbReference type="EMBL" id="AJP00026.1"/>
    </source>
</evidence>
<dbReference type="Pfam" id="PF00146">
    <property type="entry name" value="NADHdh"/>
    <property type="match status" value="1"/>
</dbReference>
<dbReference type="GO" id="GO:0005743">
    <property type="term" value="C:mitochondrial inner membrane"/>
    <property type="evidence" value="ECO:0007669"/>
    <property type="project" value="UniProtKB-SubCell"/>
</dbReference>
<evidence type="ECO:0000256" key="4">
    <source>
        <dbReference type="ARBA" id="ARBA00022692"/>
    </source>
</evidence>
<feature type="transmembrane region" description="Helical" evidence="9">
    <location>
        <begin position="169"/>
        <end position="191"/>
    </location>
</feature>
<dbReference type="InterPro" id="IPR001694">
    <property type="entry name" value="NADH_UbQ_OxRdtase_su1/FPO"/>
</dbReference>
<dbReference type="EMBL" id="KP057580">
    <property type="protein sequence ID" value="AJP00026.1"/>
    <property type="molecule type" value="Genomic_DNA"/>
</dbReference>
<geneLocation type="mitochondrion" evidence="10"/>
<comment type="subcellular location">
    <subcellularLocation>
        <location evidence="1">Membrane</location>
        <topology evidence="1">Multi-pass membrane protein</topology>
    </subcellularLocation>
    <subcellularLocation>
        <location evidence="7">Mitochondrion inner membrane</location>
        <topology evidence="7">Multi-pass membrane protein</topology>
    </subcellularLocation>
</comment>
<evidence type="ECO:0000256" key="6">
    <source>
        <dbReference type="ARBA" id="ARBA00023136"/>
    </source>
</evidence>
<evidence type="ECO:0000256" key="2">
    <source>
        <dbReference type="ARBA" id="ARBA00010535"/>
    </source>
</evidence>
<proteinExistence type="inferred from homology"/>
<sequence length="296" mass="33819">MLFGVISGGFGLFISLIVIAFFILSERKILGYSQFRKGPNKVGLMGLLQSFADLLKLLVKDKSFFFQSRSYVSLIGVFWLVWLVVFYSMVYGSYYSYSYNNFSLIWVLVICSLTSYCLLCAGWGSYSMYSFLSAIRSSFGSISFEAGFMCVVVYSGLCYGCYNLSDFYFSGWAAAVVFPAIFFLFLICILCETNRTPFDYAECESEFVSGFNVEYSGIYFTCLFACEYIIIFIFSWLNSVIMFGGGVLGGLSLFFHLLFFLWARATLPRIRYDIFVNFFWKVCLVVLVFGFFTIVN</sequence>
<evidence type="ECO:0000256" key="1">
    <source>
        <dbReference type="ARBA" id="ARBA00004141"/>
    </source>
</evidence>
<comment type="catalytic activity">
    <reaction evidence="8">
        <text>a ubiquinone + NADH + 5 H(+)(in) = a ubiquinol + NAD(+) + 4 H(+)(out)</text>
        <dbReference type="Rhea" id="RHEA:29091"/>
        <dbReference type="Rhea" id="RHEA-COMP:9565"/>
        <dbReference type="Rhea" id="RHEA-COMP:9566"/>
        <dbReference type="ChEBI" id="CHEBI:15378"/>
        <dbReference type="ChEBI" id="CHEBI:16389"/>
        <dbReference type="ChEBI" id="CHEBI:17976"/>
        <dbReference type="ChEBI" id="CHEBI:57540"/>
        <dbReference type="ChEBI" id="CHEBI:57945"/>
        <dbReference type="EC" id="7.1.1.2"/>
    </reaction>
</comment>
<protein>
    <recommendedName>
        <fullName evidence="3 8">NADH-ubiquinone oxidoreductase chain 1</fullName>
        <ecNumber evidence="8">7.1.1.2</ecNumber>
    </recommendedName>
</protein>
<reference evidence="10" key="1">
    <citation type="submission" date="2014-10" db="EMBL/GenBank/DDBJ databases">
        <authorList>
            <person name="Seo M.-J."/>
            <person name="Seok Y.J."/>
            <person name="Cha I.-T."/>
        </authorList>
    </citation>
    <scope>NUCLEOTIDE SEQUENCE</scope>
</reference>
<dbReference type="EC" id="7.1.1.2" evidence="8"/>
<dbReference type="AlphaFoldDB" id="A0A0U1Z7J9"/>
<dbReference type="GO" id="GO:0003954">
    <property type="term" value="F:NADH dehydrogenase activity"/>
    <property type="evidence" value="ECO:0007669"/>
    <property type="project" value="TreeGrafter"/>
</dbReference>
<dbReference type="PANTHER" id="PTHR11432:SF3">
    <property type="entry name" value="NADH-UBIQUINONE OXIDOREDUCTASE CHAIN 1"/>
    <property type="match status" value="1"/>
</dbReference>
<evidence type="ECO:0000256" key="5">
    <source>
        <dbReference type="ARBA" id="ARBA00022989"/>
    </source>
</evidence>
<name>A0A0U1Z7J9_9CEST</name>
<feature type="transmembrane region" description="Helical" evidence="9">
    <location>
        <begin position="212"/>
        <end position="234"/>
    </location>
</feature>
<keyword evidence="4 7" id="KW-0812">Transmembrane</keyword>
<evidence type="ECO:0000256" key="3">
    <source>
        <dbReference type="ARBA" id="ARBA00021009"/>
    </source>
</evidence>
<feature type="transmembrane region" description="Helical" evidence="9">
    <location>
        <begin position="274"/>
        <end position="295"/>
    </location>
</feature>
<feature type="transmembrane region" description="Helical" evidence="9">
    <location>
        <begin position="138"/>
        <end position="157"/>
    </location>
</feature>
<evidence type="ECO:0000256" key="8">
    <source>
        <dbReference type="RuleBase" id="RU000473"/>
    </source>
</evidence>
<organism evidence="10">
    <name type="scientific">Raillietina tetragona</name>
    <dbReference type="NCBI Taxonomy" id="984823"/>
    <lineage>
        <taxon>Eukaryota</taxon>
        <taxon>Metazoa</taxon>
        <taxon>Spiralia</taxon>
        <taxon>Lophotrochozoa</taxon>
        <taxon>Platyhelminthes</taxon>
        <taxon>Cestoda</taxon>
        <taxon>Eucestoda</taxon>
        <taxon>Cyclophyllidea</taxon>
        <taxon>Davaineidae</taxon>
        <taxon>Raillietina</taxon>
    </lineage>
</organism>